<dbReference type="InterPro" id="IPR006094">
    <property type="entry name" value="Oxid_FAD_bind_N"/>
</dbReference>
<comment type="similarity">
    <text evidence="2">Belongs to the oxygen-dependent FAD-linked oxidoreductase family.</text>
</comment>
<evidence type="ECO:0000256" key="1">
    <source>
        <dbReference type="ARBA" id="ARBA00001974"/>
    </source>
</evidence>
<dbReference type="PANTHER" id="PTHR42973:SF39">
    <property type="entry name" value="FAD-BINDING PCMH-TYPE DOMAIN-CONTAINING PROTEIN"/>
    <property type="match status" value="1"/>
</dbReference>
<proteinExistence type="inferred from homology"/>
<organism evidence="8 9">
    <name type="scientific">Streptomyces luteolus</name>
    <dbReference type="NCBI Taxonomy" id="3043615"/>
    <lineage>
        <taxon>Bacteria</taxon>
        <taxon>Bacillati</taxon>
        <taxon>Actinomycetota</taxon>
        <taxon>Actinomycetes</taxon>
        <taxon>Kitasatosporales</taxon>
        <taxon>Streptomycetaceae</taxon>
        <taxon>Streptomyces</taxon>
    </lineage>
</organism>
<evidence type="ECO:0000256" key="2">
    <source>
        <dbReference type="ARBA" id="ARBA00005466"/>
    </source>
</evidence>
<evidence type="ECO:0000313" key="9">
    <source>
        <dbReference type="Proteomes" id="UP001237105"/>
    </source>
</evidence>
<protein>
    <submittedName>
        <fullName evidence="8">FAD-binding oxidoreductase</fullName>
    </submittedName>
</protein>
<reference evidence="8 9" key="1">
    <citation type="submission" date="2023-05" db="EMBL/GenBank/DDBJ databases">
        <title>Draft genome sequence of Streptomyces sp. B-S-A12 isolated from a cave soil in Thailand.</title>
        <authorList>
            <person name="Chamroensaksri N."/>
            <person name="Muangham S."/>
        </authorList>
    </citation>
    <scope>NUCLEOTIDE SEQUENCE [LARGE SCALE GENOMIC DNA]</scope>
    <source>
        <strain evidence="8 9">B-S-A12</strain>
    </source>
</reference>
<dbReference type="Gene3D" id="3.30.465.10">
    <property type="match status" value="1"/>
</dbReference>
<comment type="cofactor">
    <cofactor evidence="1">
        <name>FAD</name>
        <dbReference type="ChEBI" id="CHEBI:57692"/>
    </cofactor>
</comment>
<dbReference type="InterPro" id="IPR016169">
    <property type="entry name" value="FAD-bd_PCMH_sub2"/>
</dbReference>
<dbReference type="SUPFAM" id="SSF56176">
    <property type="entry name" value="FAD-binding/transporter-associated domain-like"/>
    <property type="match status" value="1"/>
</dbReference>
<dbReference type="PANTHER" id="PTHR42973">
    <property type="entry name" value="BINDING OXIDOREDUCTASE, PUTATIVE (AFU_ORTHOLOGUE AFUA_1G17690)-RELATED"/>
    <property type="match status" value="1"/>
</dbReference>
<evidence type="ECO:0000256" key="3">
    <source>
        <dbReference type="ARBA" id="ARBA00022630"/>
    </source>
</evidence>
<evidence type="ECO:0000256" key="5">
    <source>
        <dbReference type="ARBA" id="ARBA00023002"/>
    </source>
</evidence>
<dbReference type="PROSITE" id="PS51318">
    <property type="entry name" value="TAT"/>
    <property type="match status" value="1"/>
</dbReference>
<dbReference type="Pfam" id="PF08031">
    <property type="entry name" value="BBE"/>
    <property type="match status" value="1"/>
</dbReference>
<dbReference type="Gene3D" id="3.30.43.10">
    <property type="entry name" value="Uridine Diphospho-n-acetylenolpyruvylglucosamine Reductase, domain 2"/>
    <property type="match status" value="1"/>
</dbReference>
<comment type="caution">
    <text evidence="8">The sequence shown here is derived from an EMBL/GenBank/DDBJ whole genome shotgun (WGS) entry which is preliminary data.</text>
</comment>
<gene>
    <name evidence="8" type="ORF">QIT00_36425</name>
</gene>
<dbReference type="InterPro" id="IPR006311">
    <property type="entry name" value="TAT_signal"/>
</dbReference>
<feature type="domain" description="FAD-binding PCMH-type" evidence="7">
    <location>
        <begin position="117"/>
        <end position="289"/>
    </location>
</feature>
<dbReference type="InterPro" id="IPR016166">
    <property type="entry name" value="FAD-bd_PCMH"/>
</dbReference>
<dbReference type="EMBL" id="JASCIS010000068">
    <property type="protein sequence ID" value="MDI3423967.1"/>
    <property type="molecule type" value="Genomic_DNA"/>
</dbReference>
<sequence length="555" mass="57359">MDRRTGTTSTRGTTSTTSAASATNARDIGRRGVITAGAALALGAGASACSTGAGGNSAAPSGPAGTTTSMATATGAASKRPTGPAWTAFAKGLDGELVRPGDTDWPSARQLYNTRFDALKPAAVAYAAHEDDIRTALEFARKSGTPISIRNGGHSYAGWSSGDGRLILDVSRLKSVRASAGSATVGAGAKLIDVYRPLAAKGVTVPAGSCPSVGVSGLTLGGGHGVTSRAYGLTCDSLTRATVITADGRRLVCTADGTDENAELFWALRGAGNGNFGVVTELEFRTHPAPQGVTGYLTWPWRKATALLKAWQEWGPDQPDEIWSSLHLAAAPGGGPTISLAVFSMGTYGELQNAVDRLADGPGGPGSASNVSLKRRSYLDAMEVYAGCAGFGDDALCHLPGSTPGRDTAGALGRETYAARSDFYSRALSDAGVRALLTRVEKVAGGPGSVALTALGGAVNRVDPTATAFVHRRERMLAQYVGAWRAGTSGTASRAWLDGTHAAMRPYASGAAYQNYTDPSLKDWRTAYYGPAAGRLKKLKERYDPERLFSFPQAL</sequence>
<feature type="region of interest" description="Disordered" evidence="6">
    <location>
        <begin position="1"/>
        <end position="24"/>
    </location>
</feature>
<feature type="region of interest" description="Disordered" evidence="6">
    <location>
        <begin position="51"/>
        <end position="83"/>
    </location>
</feature>
<dbReference type="InterPro" id="IPR016167">
    <property type="entry name" value="FAD-bd_PCMH_sub1"/>
</dbReference>
<dbReference type="InterPro" id="IPR050416">
    <property type="entry name" value="FAD-linked_Oxidoreductase"/>
</dbReference>
<accession>A0ABT6T7U6</accession>
<feature type="compositionally biased region" description="Low complexity" evidence="6">
    <location>
        <begin position="51"/>
        <end position="78"/>
    </location>
</feature>
<dbReference type="InterPro" id="IPR012951">
    <property type="entry name" value="BBE"/>
</dbReference>
<dbReference type="PROSITE" id="PS51387">
    <property type="entry name" value="FAD_PCMH"/>
    <property type="match status" value="1"/>
</dbReference>
<dbReference type="Pfam" id="PF01565">
    <property type="entry name" value="FAD_binding_4"/>
    <property type="match status" value="1"/>
</dbReference>
<keyword evidence="3" id="KW-0285">Flavoprotein</keyword>
<name>A0ABT6T7U6_9ACTN</name>
<dbReference type="Proteomes" id="UP001237105">
    <property type="component" value="Unassembled WGS sequence"/>
</dbReference>
<evidence type="ECO:0000259" key="7">
    <source>
        <dbReference type="PROSITE" id="PS51387"/>
    </source>
</evidence>
<keyword evidence="9" id="KW-1185">Reference proteome</keyword>
<evidence type="ECO:0000313" key="8">
    <source>
        <dbReference type="EMBL" id="MDI3423967.1"/>
    </source>
</evidence>
<evidence type="ECO:0000256" key="4">
    <source>
        <dbReference type="ARBA" id="ARBA00022827"/>
    </source>
</evidence>
<dbReference type="Gene3D" id="3.40.462.20">
    <property type="match status" value="1"/>
</dbReference>
<evidence type="ECO:0000256" key="6">
    <source>
        <dbReference type="SAM" id="MobiDB-lite"/>
    </source>
</evidence>
<dbReference type="InterPro" id="IPR036318">
    <property type="entry name" value="FAD-bd_PCMH-like_sf"/>
</dbReference>
<keyword evidence="4" id="KW-0274">FAD</keyword>
<keyword evidence="5" id="KW-0560">Oxidoreductase</keyword>